<evidence type="ECO:0000256" key="3">
    <source>
        <dbReference type="ARBA" id="ARBA00023204"/>
    </source>
</evidence>
<dbReference type="NCBIfam" id="TIGR00585">
    <property type="entry name" value="mutl"/>
    <property type="match status" value="1"/>
</dbReference>
<dbReference type="RefSeq" id="WP_347436127.1">
    <property type="nucleotide sequence ID" value="NZ_CP089291.1"/>
</dbReference>
<dbReference type="HAMAP" id="MF_00149">
    <property type="entry name" value="DNA_mis_repair"/>
    <property type="match status" value="1"/>
</dbReference>
<dbReference type="Gene3D" id="3.30.1370.100">
    <property type="entry name" value="MutL, C-terminal domain, regulatory subdomain"/>
    <property type="match status" value="1"/>
</dbReference>
<dbReference type="CDD" id="cd16926">
    <property type="entry name" value="HATPase_MutL-MLH-PMS-like"/>
    <property type="match status" value="1"/>
</dbReference>
<evidence type="ECO:0000259" key="6">
    <source>
        <dbReference type="SMART" id="SM01340"/>
    </source>
</evidence>
<evidence type="ECO:0000313" key="8">
    <source>
        <dbReference type="Proteomes" id="UP000830167"/>
    </source>
</evidence>
<dbReference type="InterPro" id="IPR002099">
    <property type="entry name" value="MutL/Mlh/PMS"/>
</dbReference>
<keyword evidence="7" id="KW-0378">Hydrolase</keyword>
<accession>A0ABY4CGF1</accession>
<dbReference type="PROSITE" id="PS00058">
    <property type="entry name" value="DNA_MISMATCH_REPAIR_1"/>
    <property type="match status" value="1"/>
</dbReference>
<organism evidence="7 8">
    <name type="scientific">Fodinisporobacter ferrooxydans</name>
    <dbReference type="NCBI Taxonomy" id="2901836"/>
    <lineage>
        <taxon>Bacteria</taxon>
        <taxon>Bacillati</taxon>
        <taxon>Bacillota</taxon>
        <taxon>Bacilli</taxon>
        <taxon>Bacillales</taxon>
        <taxon>Alicyclobacillaceae</taxon>
        <taxon>Fodinisporobacter</taxon>
    </lineage>
</organism>
<feature type="domain" description="DNA mismatch repair protein S5" evidence="6">
    <location>
        <begin position="209"/>
        <end position="327"/>
    </location>
</feature>
<dbReference type="InterPro" id="IPR014721">
    <property type="entry name" value="Ribsml_uS5_D2-typ_fold_subgr"/>
</dbReference>
<sequence>MANIRVMDPSLANQIAAGEVVERPASVVKELVENALDAQATQIDIEVREGGLQSIRVADNGDGMDEEDAILCFERHATSKIKDQRDLFRIRTLGFRGEALPSIAAVAKIELQTKGKTVAGGIRVCVESGKLVCKEPIARNQGTDITVRDLFYNTPARLKYVKSLQTEFHHISDYVSRMAILHPGVQFRLYHQERLVFQTPGDGQFLHVMAAVYGNEAAKKMIAIQWSNEEYKVTGCIGAPEFNRASRQHMNLYVNGRSIRNFAIQNGILRAYHTRLPIHRYPIVALQIEMDPVLVDPNVHPNKTEVRFSEEGDVVHAITSAVSQALEQKAWIPQADLTKGKGMFLQTNIGHAPGEPRHSPIRTSQQAWTAEQLYGRPKDDREETMQQQSRSVLEQDLKAADTSAVAVIAEEKSGLEQPKEPKDSGTLRLQAIAQVLGMYIVAQDDQAMYIIDQHAAHERVLFETFTKKMQQKGVLKLPLLVPYSYEVRIQDLQLLKEHTDTFEQIGIEFECFGGNSVLVRTVPTIWEGLETQQLVQDTFDELLVQGYMKQPLERIEERIIMKSCKAAIKANRWLSMPEMQALCDQLSRLDNPFSCPHGRPVIIRLTTHELEKQFKRIQ</sequence>
<dbReference type="InterPro" id="IPR014762">
    <property type="entry name" value="DNA_mismatch_repair_CS"/>
</dbReference>
<name>A0ABY4CGF1_9BACL</name>
<gene>
    <name evidence="4 7" type="primary">mutL</name>
    <name evidence="7" type="ORF">LSG31_16255</name>
</gene>
<keyword evidence="2 4" id="KW-0227">DNA damage</keyword>
<dbReference type="Pfam" id="PF08676">
    <property type="entry name" value="MutL_C"/>
    <property type="match status" value="1"/>
</dbReference>
<evidence type="ECO:0000256" key="2">
    <source>
        <dbReference type="ARBA" id="ARBA00022763"/>
    </source>
</evidence>
<dbReference type="GO" id="GO:0004519">
    <property type="term" value="F:endonuclease activity"/>
    <property type="evidence" value="ECO:0007669"/>
    <property type="project" value="UniProtKB-KW"/>
</dbReference>
<dbReference type="InterPro" id="IPR014790">
    <property type="entry name" value="MutL_C"/>
</dbReference>
<dbReference type="InterPro" id="IPR036890">
    <property type="entry name" value="HATPase_C_sf"/>
</dbReference>
<dbReference type="SMART" id="SM01340">
    <property type="entry name" value="DNA_mis_repair"/>
    <property type="match status" value="1"/>
</dbReference>
<protein>
    <recommendedName>
        <fullName evidence="4">DNA mismatch repair protein MutL</fullName>
    </recommendedName>
</protein>
<dbReference type="SUPFAM" id="SSF54211">
    <property type="entry name" value="Ribosomal protein S5 domain 2-like"/>
    <property type="match status" value="1"/>
</dbReference>
<dbReference type="SMART" id="SM00853">
    <property type="entry name" value="MutL_C"/>
    <property type="match status" value="1"/>
</dbReference>
<dbReference type="InterPro" id="IPR020667">
    <property type="entry name" value="DNA_mismatch_repair_MutL"/>
</dbReference>
<dbReference type="InterPro" id="IPR042120">
    <property type="entry name" value="MutL_C_dimsub"/>
</dbReference>
<dbReference type="InterPro" id="IPR037198">
    <property type="entry name" value="MutL_C_sf"/>
</dbReference>
<dbReference type="SUPFAM" id="SSF118116">
    <property type="entry name" value="DNA mismatch repair protein MutL"/>
    <property type="match status" value="1"/>
</dbReference>
<dbReference type="Proteomes" id="UP000830167">
    <property type="component" value="Chromosome"/>
</dbReference>
<keyword evidence="3 4" id="KW-0234">DNA repair</keyword>
<evidence type="ECO:0000256" key="4">
    <source>
        <dbReference type="HAMAP-Rule" id="MF_00149"/>
    </source>
</evidence>
<dbReference type="PANTHER" id="PTHR10073:SF12">
    <property type="entry name" value="DNA MISMATCH REPAIR PROTEIN MLH1"/>
    <property type="match status" value="1"/>
</dbReference>
<dbReference type="InterPro" id="IPR038973">
    <property type="entry name" value="MutL/Mlh/Pms-like"/>
</dbReference>
<keyword evidence="8" id="KW-1185">Reference proteome</keyword>
<dbReference type="PANTHER" id="PTHR10073">
    <property type="entry name" value="DNA MISMATCH REPAIR PROTEIN MLH, PMS, MUTL"/>
    <property type="match status" value="1"/>
</dbReference>
<evidence type="ECO:0000313" key="7">
    <source>
        <dbReference type="EMBL" id="UOF89439.1"/>
    </source>
</evidence>
<dbReference type="Pfam" id="PF01119">
    <property type="entry name" value="DNA_mis_repair"/>
    <property type="match status" value="1"/>
</dbReference>
<dbReference type="InterPro" id="IPR013507">
    <property type="entry name" value="DNA_mismatch_S5_2-like"/>
</dbReference>
<dbReference type="Gene3D" id="3.30.1540.20">
    <property type="entry name" value="MutL, C-terminal domain, dimerisation subdomain"/>
    <property type="match status" value="1"/>
</dbReference>
<dbReference type="SUPFAM" id="SSF55874">
    <property type="entry name" value="ATPase domain of HSP90 chaperone/DNA topoisomerase II/histidine kinase"/>
    <property type="match status" value="1"/>
</dbReference>
<dbReference type="Gene3D" id="3.30.230.10">
    <property type="match status" value="1"/>
</dbReference>
<dbReference type="InterPro" id="IPR042121">
    <property type="entry name" value="MutL_C_regsub"/>
</dbReference>
<reference evidence="7" key="1">
    <citation type="submission" date="2021-12" db="EMBL/GenBank/DDBJ databases">
        <title>Alicyclobacillaceae gen. nov., sp. nov., isolated from chalcocite enrichment system.</title>
        <authorList>
            <person name="Jiang Z."/>
        </authorList>
    </citation>
    <scope>NUCLEOTIDE SEQUENCE</scope>
    <source>
        <strain evidence="7">MYW30-H2</strain>
    </source>
</reference>
<dbReference type="CDD" id="cd00782">
    <property type="entry name" value="MutL_Trans"/>
    <property type="match status" value="1"/>
</dbReference>
<dbReference type="Gene3D" id="3.30.565.10">
    <property type="entry name" value="Histidine kinase-like ATPase, C-terminal domain"/>
    <property type="match status" value="1"/>
</dbReference>
<dbReference type="InterPro" id="IPR020568">
    <property type="entry name" value="Ribosomal_Su5_D2-typ_SF"/>
</dbReference>
<dbReference type="EMBL" id="CP089291">
    <property type="protein sequence ID" value="UOF89439.1"/>
    <property type="molecule type" value="Genomic_DNA"/>
</dbReference>
<keyword evidence="7" id="KW-0540">Nuclease</keyword>
<keyword evidence="7" id="KW-0255">Endonuclease</keyword>
<comment type="function">
    <text evidence="4">This protein is involved in the repair of mismatches in DNA. It is required for dam-dependent methyl-directed DNA mismatch repair. May act as a 'molecular matchmaker', a protein that promotes the formation of a stable complex between two or more DNA-binding proteins in an ATP-dependent manner without itself being part of a final effector complex.</text>
</comment>
<comment type="similarity">
    <text evidence="1 4">Belongs to the DNA mismatch repair MutL/HexB family.</text>
</comment>
<dbReference type="Pfam" id="PF13589">
    <property type="entry name" value="HATPase_c_3"/>
    <property type="match status" value="1"/>
</dbReference>
<proteinExistence type="inferred from homology"/>
<evidence type="ECO:0000259" key="5">
    <source>
        <dbReference type="SMART" id="SM00853"/>
    </source>
</evidence>
<evidence type="ECO:0000256" key="1">
    <source>
        <dbReference type="ARBA" id="ARBA00006082"/>
    </source>
</evidence>
<feature type="domain" description="MutL C-terminal dimerisation" evidence="5">
    <location>
        <begin position="431"/>
        <end position="574"/>
    </location>
</feature>